<dbReference type="Pfam" id="PF06835">
    <property type="entry name" value="LptC"/>
    <property type="match status" value="1"/>
</dbReference>
<keyword evidence="5" id="KW-0472">Membrane</keyword>
<dbReference type="NCBIfam" id="TIGR04409">
    <property type="entry name" value="LptC_YrbK"/>
    <property type="match status" value="1"/>
</dbReference>
<dbReference type="GO" id="GO:0017089">
    <property type="term" value="F:glycolipid transfer activity"/>
    <property type="evidence" value="ECO:0007669"/>
    <property type="project" value="TreeGrafter"/>
</dbReference>
<dbReference type="GO" id="GO:0015221">
    <property type="term" value="F:lipopolysaccharide transmembrane transporter activity"/>
    <property type="evidence" value="ECO:0007669"/>
    <property type="project" value="InterPro"/>
</dbReference>
<reference evidence="6" key="1">
    <citation type="submission" date="2021-02" db="EMBL/GenBank/DDBJ databases">
        <title>PHA producing bacteria isolated from coastal sediment in Guangdong, Shenzhen.</title>
        <authorList>
            <person name="Zheng W."/>
            <person name="Yu S."/>
            <person name="Huang Y."/>
        </authorList>
    </citation>
    <scope>NUCLEOTIDE SEQUENCE</scope>
    <source>
        <strain evidence="6">TN14-10</strain>
    </source>
</reference>
<evidence type="ECO:0000256" key="3">
    <source>
        <dbReference type="ARBA" id="ARBA00022692"/>
    </source>
</evidence>
<keyword evidence="2" id="KW-0997">Cell inner membrane</keyword>
<keyword evidence="3" id="KW-0812">Transmembrane</keyword>
<evidence type="ECO:0000256" key="1">
    <source>
        <dbReference type="ARBA" id="ARBA00022475"/>
    </source>
</evidence>
<dbReference type="InterPro" id="IPR052363">
    <property type="entry name" value="LPS_export_LptC"/>
</dbReference>
<comment type="caution">
    <text evidence="6">The sequence shown here is derived from an EMBL/GenBank/DDBJ whole genome shotgun (WGS) entry which is preliminary data.</text>
</comment>
<evidence type="ECO:0000256" key="5">
    <source>
        <dbReference type="ARBA" id="ARBA00023136"/>
    </source>
</evidence>
<proteinExistence type="predicted"/>
<evidence type="ECO:0000256" key="4">
    <source>
        <dbReference type="ARBA" id="ARBA00022989"/>
    </source>
</evidence>
<dbReference type="Gene3D" id="2.60.450.10">
    <property type="entry name" value="Lipopolysaccharide (LPS) transport protein A like domain"/>
    <property type="match status" value="1"/>
</dbReference>
<keyword evidence="4" id="KW-1133">Transmembrane helix</keyword>
<dbReference type="PANTHER" id="PTHR37481">
    <property type="entry name" value="LIPOPOLYSACCHARIDE EXPORT SYSTEM PROTEIN LPTC"/>
    <property type="match status" value="1"/>
</dbReference>
<sequence>MQKTAVQVFVAITLVLLASYYWSPGGSPDADPATVARRQALAQTYLYDTRSWEYDEDGALTEALEASRAEYYARRKVSELTQPRFYSHDGNDRTWSASADRGIYRHRAEVLQLRSSVNLSNDQTGGVLNTQAMTLNLKNNTATSKVPVTITQGPNTIRADGMEADLNLERIVMKPNVESTYVAPRT</sequence>
<dbReference type="GO" id="GO:0005886">
    <property type="term" value="C:plasma membrane"/>
    <property type="evidence" value="ECO:0007669"/>
    <property type="project" value="InterPro"/>
</dbReference>
<gene>
    <name evidence="6" type="primary">lptC</name>
    <name evidence="6" type="ORF">JYP50_02005</name>
</gene>
<name>A0A939IKD5_9GAMM</name>
<evidence type="ECO:0000313" key="6">
    <source>
        <dbReference type="EMBL" id="MBN7795345.1"/>
    </source>
</evidence>
<dbReference type="InterPro" id="IPR010664">
    <property type="entry name" value="LipoPS_assembly_LptC-rel"/>
</dbReference>
<accession>A0A939IKD5</accession>
<dbReference type="InterPro" id="IPR026265">
    <property type="entry name" value="LptC"/>
</dbReference>
<dbReference type="AlphaFoldDB" id="A0A939IKD5"/>
<dbReference type="EMBL" id="JAFKCZ010000001">
    <property type="protein sequence ID" value="MBN7795345.1"/>
    <property type="molecule type" value="Genomic_DNA"/>
</dbReference>
<dbReference type="GO" id="GO:0030288">
    <property type="term" value="C:outer membrane-bounded periplasmic space"/>
    <property type="evidence" value="ECO:0007669"/>
    <property type="project" value="TreeGrafter"/>
</dbReference>
<dbReference type="RefSeq" id="WP_206558773.1">
    <property type="nucleotide sequence ID" value="NZ_JAFKCZ010000001.1"/>
</dbReference>
<evidence type="ECO:0000256" key="2">
    <source>
        <dbReference type="ARBA" id="ARBA00022519"/>
    </source>
</evidence>
<protein>
    <submittedName>
        <fullName evidence="6">LPS export ABC transporter periplasmic protein LptC</fullName>
    </submittedName>
</protein>
<dbReference type="Proteomes" id="UP000664303">
    <property type="component" value="Unassembled WGS sequence"/>
</dbReference>
<dbReference type="PANTHER" id="PTHR37481:SF1">
    <property type="entry name" value="LIPOPOLYSACCHARIDE EXPORT SYSTEM PROTEIN LPTC"/>
    <property type="match status" value="1"/>
</dbReference>
<evidence type="ECO:0000313" key="7">
    <source>
        <dbReference type="Proteomes" id="UP000664303"/>
    </source>
</evidence>
<organism evidence="6 7">
    <name type="scientific">Parahaliea mediterranea</name>
    <dbReference type="NCBI Taxonomy" id="651086"/>
    <lineage>
        <taxon>Bacteria</taxon>
        <taxon>Pseudomonadati</taxon>
        <taxon>Pseudomonadota</taxon>
        <taxon>Gammaproteobacteria</taxon>
        <taxon>Cellvibrionales</taxon>
        <taxon>Halieaceae</taxon>
        <taxon>Parahaliea</taxon>
    </lineage>
</organism>
<keyword evidence="7" id="KW-1185">Reference proteome</keyword>
<keyword evidence="1" id="KW-1003">Cell membrane</keyword>